<keyword evidence="17" id="KW-1185">Reference proteome</keyword>
<keyword evidence="8" id="KW-0961">Cell wall biogenesis/degradation</keyword>
<evidence type="ECO:0000256" key="5">
    <source>
        <dbReference type="ARBA" id="ARBA00023157"/>
    </source>
</evidence>
<comment type="similarity">
    <text evidence="2 13">Belongs to the polysaccharide lyase 1 family.</text>
</comment>
<dbReference type="GO" id="GO:0047490">
    <property type="term" value="F:pectin lyase activity"/>
    <property type="evidence" value="ECO:0007669"/>
    <property type="project" value="UniProtKB-EC"/>
</dbReference>
<dbReference type="OrthoDB" id="1637350at2759"/>
<dbReference type="Gene3D" id="2.160.20.10">
    <property type="entry name" value="Single-stranded right-handed beta-helix, Pectin lyase-like"/>
    <property type="match status" value="1"/>
</dbReference>
<proteinExistence type="inferred from homology"/>
<dbReference type="PANTHER" id="PTHR31683:SF16">
    <property type="entry name" value="PECTIN LYASE A-RELATED"/>
    <property type="match status" value="1"/>
</dbReference>
<dbReference type="SUPFAM" id="SSF51126">
    <property type="entry name" value="Pectin lyase-like"/>
    <property type="match status" value="1"/>
</dbReference>
<dbReference type="VEuPathDB" id="FungiDB:P168DRAFT_234969"/>
<dbReference type="GO" id="GO:0000272">
    <property type="term" value="P:polysaccharide catabolic process"/>
    <property type="evidence" value="ECO:0007669"/>
    <property type="project" value="UniProtKB-KW"/>
</dbReference>
<evidence type="ECO:0000313" key="17">
    <source>
        <dbReference type="Proteomes" id="UP000234254"/>
    </source>
</evidence>
<evidence type="ECO:0000256" key="8">
    <source>
        <dbReference type="ARBA" id="ARBA00023316"/>
    </source>
</evidence>
<evidence type="ECO:0000256" key="3">
    <source>
        <dbReference type="ARBA" id="ARBA00022525"/>
    </source>
</evidence>
<feature type="signal peptide" evidence="14">
    <location>
        <begin position="1"/>
        <end position="17"/>
    </location>
</feature>
<evidence type="ECO:0000256" key="7">
    <source>
        <dbReference type="ARBA" id="ARBA00023277"/>
    </source>
</evidence>
<evidence type="ECO:0000256" key="13">
    <source>
        <dbReference type="RuleBase" id="RU361173"/>
    </source>
</evidence>
<dbReference type="SMART" id="SM00656">
    <property type="entry name" value="Amb_all"/>
    <property type="match status" value="1"/>
</dbReference>
<comment type="subcellular location">
    <subcellularLocation>
        <location evidence="1 13">Secreted</location>
    </subcellularLocation>
</comment>
<evidence type="ECO:0000256" key="11">
    <source>
        <dbReference type="ARBA" id="ARBA00037631"/>
    </source>
</evidence>
<dbReference type="Proteomes" id="UP000234254">
    <property type="component" value="Unassembled WGS sequence"/>
</dbReference>
<reference evidence="16" key="1">
    <citation type="submission" date="2016-12" db="EMBL/GenBank/DDBJ databases">
        <title>The genomes of Aspergillus section Nigri reveals drivers in fungal speciation.</title>
        <authorList>
            <consortium name="DOE Joint Genome Institute"/>
            <person name="Vesth T.C."/>
            <person name="Nybo J."/>
            <person name="Theobald S."/>
            <person name="Brandl J."/>
            <person name="Frisvad J.C."/>
            <person name="Nielsen K.F."/>
            <person name="Lyhne E.K."/>
            <person name="Kogle M.E."/>
            <person name="Kuo A."/>
            <person name="Riley R."/>
            <person name="Clum A."/>
            <person name="Nolan M."/>
            <person name="Lipzen A."/>
            <person name="Salamov A."/>
            <person name="Henrissat B."/>
            <person name="Wiebenga A."/>
            <person name="De vries R.P."/>
            <person name="Grigoriev I.V."/>
            <person name="Mortensen U.H."/>
            <person name="Andersen M.R."/>
            <person name="Baker S.E."/>
        </authorList>
    </citation>
    <scope>NUCLEOTIDE SEQUENCE</scope>
    <source>
        <strain evidence="16">IBT 28561</strain>
    </source>
</reference>
<keyword evidence="5" id="KW-1015">Disulfide bond</keyword>
<evidence type="ECO:0000313" key="16">
    <source>
        <dbReference type="EMBL" id="PKY05171.1"/>
    </source>
</evidence>
<evidence type="ECO:0000256" key="14">
    <source>
        <dbReference type="SAM" id="SignalP"/>
    </source>
</evidence>
<dbReference type="EMBL" id="MSFM01000005">
    <property type="protein sequence ID" value="PKY05171.1"/>
    <property type="molecule type" value="Genomic_DNA"/>
</dbReference>
<keyword evidence="4 14" id="KW-0732">Signal</keyword>
<dbReference type="PANTHER" id="PTHR31683">
    <property type="entry name" value="PECTATE LYASE 18-RELATED"/>
    <property type="match status" value="1"/>
</dbReference>
<dbReference type="GeneID" id="36540961"/>
<evidence type="ECO:0000256" key="1">
    <source>
        <dbReference type="ARBA" id="ARBA00004613"/>
    </source>
</evidence>
<comment type="function">
    <text evidence="11">Pectinolytic enzymes consist of four classes of enzymes: pectin lyase, polygalacturonase, pectin methylesterase and rhamnogalacturonase. Among pectinolytic enzymes, pectin lyase is the most important in depolymerization of pectin, since it cleaves internal glycosidic bonds of highly methylated pectins.</text>
</comment>
<gene>
    <name evidence="16" type="ORF">P168DRAFT_234969</name>
</gene>
<dbReference type="RefSeq" id="XP_024693765.1">
    <property type="nucleotide sequence ID" value="XM_024833437.1"/>
</dbReference>
<dbReference type="GO" id="GO:0030570">
    <property type="term" value="F:pectate lyase activity"/>
    <property type="evidence" value="ECO:0007669"/>
    <property type="project" value="InterPro"/>
</dbReference>
<feature type="domain" description="Pectate lyase" evidence="15">
    <location>
        <begin position="92"/>
        <end position="300"/>
    </location>
</feature>
<dbReference type="GO" id="GO:0071555">
    <property type="term" value="P:cell wall organization"/>
    <property type="evidence" value="ECO:0007669"/>
    <property type="project" value="UniProtKB-KW"/>
</dbReference>
<dbReference type="GO" id="GO:0005576">
    <property type="term" value="C:extracellular region"/>
    <property type="evidence" value="ECO:0007669"/>
    <property type="project" value="UniProtKB-SubCell"/>
</dbReference>
<dbReference type="InterPro" id="IPR012334">
    <property type="entry name" value="Pectin_lyas_fold"/>
</dbReference>
<evidence type="ECO:0000259" key="15">
    <source>
        <dbReference type="SMART" id="SM00656"/>
    </source>
</evidence>
<dbReference type="AlphaFoldDB" id="A0A2I1D5L8"/>
<dbReference type="InterPro" id="IPR002022">
    <property type="entry name" value="Pec_lyase"/>
</dbReference>
<dbReference type="Pfam" id="PF00544">
    <property type="entry name" value="Pectate_lyase_4"/>
    <property type="match status" value="1"/>
</dbReference>
<name>A0A2I1D5L8_ASPC2</name>
<evidence type="ECO:0000256" key="10">
    <source>
        <dbReference type="ARBA" id="ARBA00036818"/>
    </source>
</evidence>
<organism evidence="16 17">
    <name type="scientific">Aspergillus campestris (strain IBT 28561)</name>
    <dbReference type="NCBI Taxonomy" id="1392248"/>
    <lineage>
        <taxon>Eukaryota</taxon>
        <taxon>Fungi</taxon>
        <taxon>Dikarya</taxon>
        <taxon>Ascomycota</taxon>
        <taxon>Pezizomycotina</taxon>
        <taxon>Eurotiomycetes</taxon>
        <taxon>Eurotiomycetidae</taxon>
        <taxon>Eurotiales</taxon>
        <taxon>Aspergillaceae</taxon>
        <taxon>Aspergillus</taxon>
        <taxon>Aspergillus subgen. Circumdati</taxon>
    </lineage>
</organism>
<dbReference type="FunFam" id="2.160.20.10:FF:000003">
    <property type="entry name" value="Pectin lyase F"/>
    <property type="match status" value="1"/>
</dbReference>
<feature type="chain" id="PRO_5014148802" description="pectin lyase" evidence="14">
    <location>
        <begin position="18"/>
        <end position="376"/>
    </location>
</feature>
<dbReference type="InterPro" id="IPR045032">
    <property type="entry name" value="PEL"/>
</dbReference>
<accession>A0A2I1D5L8</accession>
<evidence type="ECO:0000256" key="2">
    <source>
        <dbReference type="ARBA" id="ARBA00010980"/>
    </source>
</evidence>
<evidence type="ECO:0000256" key="9">
    <source>
        <dbReference type="ARBA" id="ARBA00023326"/>
    </source>
</evidence>
<keyword evidence="7 13" id="KW-0119">Carbohydrate metabolism</keyword>
<protein>
    <recommendedName>
        <fullName evidence="12">pectin lyase</fullName>
        <ecNumber evidence="12">4.2.2.10</ecNumber>
    </recommendedName>
</protein>
<evidence type="ECO:0000256" key="12">
    <source>
        <dbReference type="ARBA" id="ARBA00039082"/>
    </source>
</evidence>
<dbReference type="InterPro" id="IPR011050">
    <property type="entry name" value="Pectin_lyase_fold/virulence"/>
</dbReference>
<keyword evidence="9 13" id="KW-0624">Polysaccharide degradation</keyword>
<evidence type="ECO:0000256" key="6">
    <source>
        <dbReference type="ARBA" id="ARBA00023239"/>
    </source>
</evidence>
<comment type="catalytic activity">
    <reaction evidence="10">
        <text>Eliminative cleavage of (1-&gt;4)-alpha-D-galacturonan methyl ester to give oligosaccharides with 4-deoxy-6-O-methyl-alpha-D-galact-4-enuronosyl groups at their non-reducing ends.</text>
        <dbReference type="EC" id="4.2.2.10"/>
    </reaction>
</comment>
<dbReference type="EC" id="4.2.2.10" evidence="12"/>
<sequence length="376" mass="39331">MHITLNLIIAFISGVSAAGVTGAAEGFAKGVTGGGDAAAVYPSTTDELVSYLGDSSPRVIVLEKEFDFTGTEDTTSGTGCAPWGTDEGCQLAINQNDWCSNYESDAPSVDVSYDNAGLLGITVASDKSLVGSGTSGVIKGKGLRIVSGASNIIIQNIAITDINPKYVWGGDAITLNDCDMVWIDHVTTARIGRQHLVLGTEASNRVTVSNSYFNGESEYSATCDGYHYWGIYLAGSNDMVTLKGNYIYHMSGRSPKIDGNTLLHAVNNYWKDSSGHSFEIGSGSNILAEGNYFEDIPTIMESNGSQLFTSPDDAANQACSATLGRVCEVNGFESSGEFSSSDADLLVNFEGKNVAAASAFTEAQGSVPGSAGQGKL</sequence>
<keyword evidence="6 13" id="KW-0456">Lyase</keyword>
<comment type="caution">
    <text evidence="16">The sequence shown here is derived from an EMBL/GenBank/DDBJ whole genome shotgun (WGS) entry which is preliminary data.</text>
</comment>
<evidence type="ECO:0000256" key="4">
    <source>
        <dbReference type="ARBA" id="ARBA00022729"/>
    </source>
</evidence>
<keyword evidence="3 13" id="KW-0964">Secreted</keyword>